<feature type="region of interest" description="Disordered" evidence="1">
    <location>
        <begin position="22"/>
        <end position="88"/>
    </location>
</feature>
<dbReference type="Proteomes" id="UP000077069">
    <property type="component" value="Unassembled WGS sequence"/>
</dbReference>
<feature type="compositionally biased region" description="Polar residues" evidence="1">
    <location>
        <begin position="22"/>
        <end position="38"/>
    </location>
</feature>
<sequence>MKFLFETQKKELRYLRDMLQSVDTRSAQSSDPPATATNDKNHKATADLHDTDLKTGNRLNADLNDDTVGGAEVSATSPNADGVQISDDVGDDYYVHSGEAPTNYYRSFVKRRPGDPRLGAMWTQRRNG</sequence>
<dbReference type="InParanoid" id="A0A177C320"/>
<evidence type="ECO:0000313" key="3">
    <source>
        <dbReference type="Proteomes" id="UP000077069"/>
    </source>
</evidence>
<evidence type="ECO:0000313" key="2">
    <source>
        <dbReference type="EMBL" id="OAG01309.1"/>
    </source>
</evidence>
<organism evidence="2 3">
    <name type="scientific">Paraphaeosphaeria sporulosa</name>
    <dbReference type="NCBI Taxonomy" id="1460663"/>
    <lineage>
        <taxon>Eukaryota</taxon>
        <taxon>Fungi</taxon>
        <taxon>Dikarya</taxon>
        <taxon>Ascomycota</taxon>
        <taxon>Pezizomycotina</taxon>
        <taxon>Dothideomycetes</taxon>
        <taxon>Pleosporomycetidae</taxon>
        <taxon>Pleosporales</taxon>
        <taxon>Massarineae</taxon>
        <taxon>Didymosphaeriaceae</taxon>
        <taxon>Paraphaeosphaeria</taxon>
    </lineage>
</organism>
<name>A0A177C320_9PLEO</name>
<feature type="compositionally biased region" description="Basic and acidic residues" evidence="1">
    <location>
        <begin position="39"/>
        <end position="55"/>
    </location>
</feature>
<gene>
    <name evidence="2" type="ORF">CC84DRAFT_1220832</name>
</gene>
<dbReference type="RefSeq" id="XP_018031674.1">
    <property type="nucleotide sequence ID" value="XM_018183206.1"/>
</dbReference>
<protein>
    <submittedName>
        <fullName evidence="2">Uncharacterized protein</fullName>
    </submittedName>
</protein>
<keyword evidence="3" id="KW-1185">Reference proteome</keyword>
<accession>A0A177C320</accession>
<dbReference type="GeneID" id="28766692"/>
<reference evidence="2 3" key="1">
    <citation type="submission" date="2016-05" db="EMBL/GenBank/DDBJ databases">
        <title>Comparative analysis of secretome profiles of manganese(II)-oxidizing ascomycete fungi.</title>
        <authorList>
            <consortium name="DOE Joint Genome Institute"/>
            <person name="Zeiner C.A."/>
            <person name="Purvine S.O."/>
            <person name="Zink E.M."/>
            <person name="Wu S."/>
            <person name="Pasa-Tolic L."/>
            <person name="Chaput D.L."/>
            <person name="Haridas S."/>
            <person name="Grigoriev I.V."/>
            <person name="Santelli C.M."/>
            <person name="Hansel C.M."/>
        </authorList>
    </citation>
    <scope>NUCLEOTIDE SEQUENCE [LARGE SCALE GENOMIC DNA]</scope>
    <source>
        <strain evidence="2 3">AP3s5-JAC2a</strain>
    </source>
</reference>
<proteinExistence type="predicted"/>
<dbReference type="AlphaFoldDB" id="A0A177C320"/>
<dbReference type="OrthoDB" id="341259at2759"/>
<evidence type="ECO:0000256" key="1">
    <source>
        <dbReference type="SAM" id="MobiDB-lite"/>
    </source>
</evidence>
<dbReference type="EMBL" id="KV441557">
    <property type="protein sequence ID" value="OAG01309.1"/>
    <property type="molecule type" value="Genomic_DNA"/>
</dbReference>